<dbReference type="AlphaFoldDB" id="A0A2I1HW81"/>
<dbReference type="Proteomes" id="UP000234323">
    <property type="component" value="Unassembled WGS sequence"/>
</dbReference>
<accession>A0A2I1HW81</accession>
<keyword evidence="2" id="KW-1185">Reference proteome</keyword>
<sequence>MTNIDNGDTQIIRMIDDKKMKMIMNKFKYCTEEIQIKHSNMVIEHVEEVKKLYGIFQKFVKNSLDFNKRLENYSLSILFFTKCFNDSNYSEEDILILLNDLLAESKENHKLAKDLENKLFLDEGDGGIMKGLKNFLNRIFGDSDVNGPVWSDLEPKSNQTD</sequence>
<name>A0A2I1HW81_9GLOM</name>
<comment type="caution">
    <text evidence="1">The sequence shown here is derived from an EMBL/GenBank/DDBJ whole genome shotgun (WGS) entry which is preliminary data.</text>
</comment>
<evidence type="ECO:0000313" key="2">
    <source>
        <dbReference type="Proteomes" id="UP000234323"/>
    </source>
</evidence>
<organism evidence="1 2">
    <name type="scientific">Rhizophagus irregularis</name>
    <dbReference type="NCBI Taxonomy" id="588596"/>
    <lineage>
        <taxon>Eukaryota</taxon>
        <taxon>Fungi</taxon>
        <taxon>Fungi incertae sedis</taxon>
        <taxon>Mucoromycota</taxon>
        <taxon>Glomeromycotina</taxon>
        <taxon>Glomeromycetes</taxon>
        <taxon>Glomerales</taxon>
        <taxon>Glomeraceae</taxon>
        <taxon>Rhizophagus</taxon>
    </lineage>
</organism>
<gene>
    <name evidence="1" type="ORF">RhiirA4_491096</name>
</gene>
<dbReference type="EMBL" id="LLXI01009101">
    <property type="protein sequence ID" value="PKY63135.1"/>
    <property type="molecule type" value="Genomic_DNA"/>
</dbReference>
<dbReference type="VEuPathDB" id="FungiDB:FUN_024597"/>
<evidence type="ECO:0000313" key="1">
    <source>
        <dbReference type="EMBL" id="PKY63135.1"/>
    </source>
</evidence>
<protein>
    <submittedName>
        <fullName evidence="1">Uncharacterized protein</fullName>
    </submittedName>
</protein>
<reference evidence="1 2" key="1">
    <citation type="submission" date="2015-10" db="EMBL/GenBank/DDBJ databases">
        <title>Genome analyses suggest a sexual origin of heterokaryosis in a supposedly ancient asexual fungus.</title>
        <authorList>
            <person name="Ropars J."/>
            <person name="Sedzielewska K."/>
            <person name="Noel J."/>
            <person name="Charron P."/>
            <person name="Farinelli L."/>
            <person name="Marton T."/>
            <person name="Kruger M."/>
            <person name="Pelin A."/>
            <person name="Brachmann A."/>
            <person name="Corradi N."/>
        </authorList>
    </citation>
    <scope>NUCLEOTIDE SEQUENCE [LARGE SCALE GENOMIC DNA]</scope>
    <source>
        <strain evidence="1 2">A4</strain>
    </source>
</reference>
<proteinExistence type="predicted"/>